<gene>
    <name evidence="2" type="ORF">M407DRAFT_243777</name>
</gene>
<organism evidence="2 3">
    <name type="scientific">Tulasnella calospora MUT 4182</name>
    <dbReference type="NCBI Taxonomy" id="1051891"/>
    <lineage>
        <taxon>Eukaryota</taxon>
        <taxon>Fungi</taxon>
        <taxon>Dikarya</taxon>
        <taxon>Basidiomycota</taxon>
        <taxon>Agaricomycotina</taxon>
        <taxon>Agaricomycetes</taxon>
        <taxon>Cantharellales</taxon>
        <taxon>Tulasnellaceae</taxon>
        <taxon>Tulasnella</taxon>
    </lineage>
</organism>
<keyword evidence="3" id="KW-1185">Reference proteome</keyword>
<proteinExistence type="predicted"/>
<dbReference type="EMBL" id="KN823026">
    <property type="protein sequence ID" value="KIO26324.1"/>
    <property type="molecule type" value="Genomic_DNA"/>
</dbReference>
<accession>A0A0C3QJI1</accession>
<dbReference type="AlphaFoldDB" id="A0A0C3QJI1"/>
<evidence type="ECO:0000313" key="3">
    <source>
        <dbReference type="Proteomes" id="UP000054248"/>
    </source>
</evidence>
<feature type="region of interest" description="Disordered" evidence="1">
    <location>
        <begin position="17"/>
        <end position="37"/>
    </location>
</feature>
<name>A0A0C3QJI1_9AGAM</name>
<dbReference type="Proteomes" id="UP000054248">
    <property type="component" value="Unassembled WGS sequence"/>
</dbReference>
<dbReference type="HOGENOM" id="CLU_2741931_0_0_1"/>
<evidence type="ECO:0000313" key="2">
    <source>
        <dbReference type="EMBL" id="KIO26324.1"/>
    </source>
</evidence>
<reference evidence="3" key="2">
    <citation type="submission" date="2015-01" db="EMBL/GenBank/DDBJ databases">
        <title>Evolutionary Origins and Diversification of the Mycorrhizal Mutualists.</title>
        <authorList>
            <consortium name="DOE Joint Genome Institute"/>
            <consortium name="Mycorrhizal Genomics Consortium"/>
            <person name="Kohler A."/>
            <person name="Kuo A."/>
            <person name="Nagy L.G."/>
            <person name="Floudas D."/>
            <person name="Copeland A."/>
            <person name="Barry K.W."/>
            <person name="Cichocki N."/>
            <person name="Veneault-Fourrey C."/>
            <person name="LaButti K."/>
            <person name="Lindquist E.A."/>
            <person name="Lipzen A."/>
            <person name="Lundell T."/>
            <person name="Morin E."/>
            <person name="Murat C."/>
            <person name="Riley R."/>
            <person name="Ohm R."/>
            <person name="Sun H."/>
            <person name="Tunlid A."/>
            <person name="Henrissat B."/>
            <person name="Grigoriev I.V."/>
            <person name="Hibbett D.S."/>
            <person name="Martin F."/>
        </authorList>
    </citation>
    <scope>NUCLEOTIDE SEQUENCE [LARGE SCALE GENOMIC DNA]</scope>
    <source>
        <strain evidence="3">MUT 4182</strain>
    </source>
</reference>
<sequence>MIPSSILPPQCVVKAREASTESQVGQYRAPDEESGSATQTKVLVLVQKRDRAIGAVAVQCQENALQGHYNG</sequence>
<reference evidence="2 3" key="1">
    <citation type="submission" date="2014-04" db="EMBL/GenBank/DDBJ databases">
        <authorList>
            <consortium name="DOE Joint Genome Institute"/>
            <person name="Kuo A."/>
            <person name="Girlanda M."/>
            <person name="Perotto S."/>
            <person name="Kohler A."/>
            <person name="Nagy L.G."/>
            <person name="Floudas D."/>
            <person name="Copeland A."/>
            <person name="Barry K.W."/>
            <person name="Cichocki N."/>
            <person name="Veneault-Fourrey C."/>
            <person name="LaButti K."/>
            <person name="Lindquist E.A."/>
            <person name="Lipzen A."/>
            <person name="Lundell T."/>
            <person name="Morin E."/>
            <person name="Murat C."/>
            <person name="Sun H."/>
            <person name="Tunlid A."/>
            <person name="Henrissat B."/>
            <person name="Grigoriev I.V."/>
            <person name="Hibbett D.S."/>
            <person name="Martin F."/>
            <person name="Nordberg H.P."/>
            <person name="Cantor M.N."/>
            <person name="Hua S.X."/>
        </authorList>
    </citation>
    <scope>NUCLEOTIDE SEQUENCE [LARGE SCALE GENOMIC DNA]</scope>
    <source>
        <strain evidence="2 3">MUT 4182</strain>
    </source>
</reference>
<protein>
    <submittedName>
        <fullName evidence="2">Uncharacterized protein</fullName>
    </submittedName>
</protein>
<evidence type="ECO:0000256" key="1">
    <source>
        <dbReference type="SAM" id="MobiDB-lite"/>
    </source>
</evidence>